<organism evidence="1 2">
    <name type="scientific">Brassica carinata</name>
    <name type="common">Ethiopian mustard</name>
    <name type="synonym">Abyssinian cabbage</name>
    <dbReference type="NCBI Taxonomy" id="52824"/>
    <lineage>
        <taxon>Eukaryota</taxon>
        <taxon>Viridiplantae</taxon>
        <taxon>Streptophyta</taxon>
        <taxon>Embryophyta</taxon>
        <taxon>Tracheophyta</taxon>
        <taxon>Spermatophyta</taxon>
        <taxon>Magnoliopsida</taxon>
        <taxon>eudicotyledons</taxon>
        <taxon>Gunneridae</taxon>
        <taxon>Pentapetalae</taxon>
        <taxon>rosids</taxon>
        <taxon>malvids</taxon>
        <taxon>Brassicales</taxon>
        <taxon>Brassicaceae</taxon>
        <taxon>Brassiceae</taxon>
        <taxon>Brassica</taxon>
    </lineage>
</organism>
<sequence length="143" mass="17204">MSLIDMGFHGNQFTWKRGKTESTFVAKRLDRILCCAQSRLRWQEASVRHLPFLASDHAPLYLQLTPEVKGDARRRPFRFEAAWLQHNEFQDLLTASWDRDIDTREALQRLEMTLRKWNREVFENVQRRKEDLLMEITEIQEKN</sequence>
<dbReference type="Proteomes" id="UP000886595">
    <property type="component" value="Unassembled WGS sequence"/>
</dbReference>
<dbReference type="OrthoDB" id="1050897at2759"/>
<reference evidence="1 2" key="1">
    <citation type="submission" date="2020-02" db="EMBL/GenBank/DDBJ databases">
        <authorList>
            <person name="Ma Q."/>
            <person name="Huang Y."/>
            <person name="Song X."/>
            <person name="Pei D."/>
        </authorList>
    </citation>
    <scope>NUCLEOTIDE SEQUENCE [LARGE SCALE GENOMIC DNA]</scope>
    <source>
        <strain evidence="1">Sxm20200214</strain>
        <tissue evidence="1">Leaf</tissue>
    </source>
</reference>
<dbReference type="InterPro" id="IPR036691">
    <property type="entry name" value="Endo/exonu/phosph_ase_sf"/>
</dbReference>
<comment type="caution">
    <text evidence="1">The sequence shown here is derived from an EMBL/GenBank/DDBJ whole genome shotgun (WGS) entry which is preliminary data.</text>
</comment>
<evidence type="ECO:0000313" key="1">
    <source>
        <dbReference type="EMBL" id="KAG2283169.1"/>
    </source>
</evidence>
<proteinExistence type="predicted"/>
<dbReference type="Gene3D" id="3.60.10.10">
    <property type="entry name" value="Endonuclease/exonuclease/phosphatase"/>
    <property type="match status" value="1"/>
</dbReference>
<protein>
    <recommendedName>
        <fullName evidence="3">Endonuclease/exonuclease/phosphatase domain-containing protein</fullName>
    </recommendedName>
</protein>
<dbReference type="PANTHER" id="PTHR33710:SF71">
    <property type="entry name" value="ENDONUCLEASE_EXONUCLEASE_PHOSPHATASE DOMAIN-CONTAINING PROTEIN"/>
    <property type="match status" value="1"/>
</dbReference>
<gene>
    <name evidence="1" type="ORF">Bca52824_054389</name>
</gene>
<dbReference type="SUPFAM" id="SSF56219">
    <property type="entry name" value="DNase I-like"/>
    <property type="match status" value="1"/>
</dbReference>
<dbReference type="EMBL" id="JAAMPC010000011">
    <property type="protein sequence ID" value="KAG2283169.1"/>
    <property type="molecule type" value="Genomic_DNA"/>
</dbReference>
<dbReference type="AlphaFoldDB" id="A0A8X7ULS6"/>
<dbReference type="PANTHER" id="PTHR33710">
    <property type="entry name" value="BNAC02G09200D PROTEIN"/>
    <property type="match status" value="1"/>
</dbReference>
<name>A0A8X7ULS6_BRACI</name>
<keyword evidence="2" id="KW-1185">Reference proteome</keyword>
<evidence type="ECO:0008006" key="3">
    <source>
        <dbReference type="Google" id="ProtNLM"/>
    </source>
</evidence>
<evidence type="ECO:0000313" key="2">
    <source>
        <dbReference type="Proteomes" id="UP000886595"/>
    </source>
</evidence>
<accession>A0A8X7ULS6</accession>